<organism evidence="2 3">
    <name type="scientific">Fibrivirga algicola</name>
    <dbReference type="NCBI Taxonomy" id="2950420"/>
    <lineage>
        <taxon>Bacteria</taxon>
        <taxon>Pseudomonadati</taxon>
        <taxon>Bacteroidota</taxon>
        <taxon>Cytophagia</taxon>
        <taxon>Cytophagales</taxon>
        <taxon>Spirosomataceae</taxon>
        <taxon>Fibrivirga</taxon>
    </lineage>
</organism>
<reference evidence="3" key="1">
    <citation type="submission" date="2019-09" db="EMBL/GenBank/DDBJ databases">
        <authorList>
            <person name="Jung D.-H."/>
        </authorList>
    </citation>
    <scope>NUCLEOTIDE SEQUENCE [LARGE SCALE GENOMIC DNA]</scope>
    <source>
        <strain evidence="3">JA-25</strain>
    </source>
</reference>
<reference evidence="3" key="2">
    <citation type="submission" date="2023-07" db="EMBL/GenBank/DDBJ databases">
        <authorList>
            <person name="Jung D.-H."/>
        </authorList>
    </citation>
    <scope>NUCLEOTIDE SEQUENCE [LARGE SCALE GENOMIC DNA]</scope>
    <source>
        <strain evidence="3">JA-25</strain>
    </source>
</reference>
<feature type="transmembrane region" description="Helical" evidence="1">
    <location>
        <begin position="173"/>
        <end position="189"/>
    </location>
</feature>
<feature type="transmembrane region" description="Helical" evidence="1">
    <location>
        <begin position="35"/>
        <end position="59"/>
    </location>
</feature>
<dbReference type="InterPro" id="IPR054235">
    <property type="entry name" value="DUF6962"/>
</dbReference>
<dbReference type="Pfam" id="PF22285">
    <property type="entry name" value="DUF6962"/>
    <property type="match status" value="1"/>
</dbReference>
<feature type="transmembrane region" description="Helical" evidence="1">
    <location>
        <begin position="104"/>
        <end position="137"/>
    </location>
</feature>
<sequence>MILSHMISDAVLAATGVWVFSTAFGRVPFYNRLLWGFFFLTISLAAFVGVFTFAGLSLLEPLHSSLTLLAGSLGVVAVVVATYTTALDRTASPVTFSVSLGIGILLFMCLFFPEVAVFAPVVAALGILLVMLLAVLALLRKQHWAIWIVVAVMLMAFATKVEHVILPLHPIDAYHYLIASALLCFGYAIRKREQML</sequence>
<evidence type="ECO:0000313" key="2">
    <source>
        <dbReference type="EMBL" id="NID13345.1"/>
    </source>
</evidence>
<accession>A0ABX0QLI7</accession>
<dbReference type="RefSeq" id="WP_166693885.1">
    <property type="nucleotide sequence ID" value="NZ_WAEL01000011.1"/>
</dbReference>
<name>A0ABX0QLI7_9BACT</name>
<protein>
    <submittedName>
        <fullName evidence="2">Uncharacterized protein</fullName>
    </submittedName>
</protein>
<evidence type="ECO:0000256" key="1">
    <source>
        <dbReference type="SAM" id="Phobius"/>
    </source>
</evidence>
<feature type="transmembrane region" description="Helical" evidence="1">
    <location>
        <begin position="66"/>
        <end position="84"/>
    </location>
</feature>
<evidence type="ECO:0000313" key="3">
    <source>
        <dbReference type="Proteomes" id="UP000606008"/>
    </source>
</evidence>
<dbReference type="EMBL" id="WAEL01000011">
    <property type="protein sequence ID" value="NID13345.1"/>
    <property type="molecule type" value="Genomic_DNA"/>
</dbReference>
<feature type="transmembrane region" description="Helical" evidence="1">
    <location>
        <begin position="144"/>
        <end position="161"/>
    </location>
</feature>
<proteinExistence type="predicted"/>
<dbReference type="Proteomes" id="UP000606008">
    <property type="component" value="Unassembled WGS sequence"/>
</dbReference>
<keyword evidence="1" id="KW-0812">Transmembrane</keyword>
<comment type="caution">
    <text evidence="2">The sequence shown here is derived from an EMBL/GenBank/DDBJ whole genome shotgun (WGS) entry which is preliminary data.</text>
</comment>
<gene>
    <name evidence="2" type="ORF">F7231_24455</name>
</gene>
<keyword evidence="1" id="KW-0472">Membrane</keyword>
<keyword evidence="3" id="KW-1185">Reference proteome</keyword>
<keyword evidence="1" id="KW-1133">Transmembrane helix</keyword>